<name>A0A7R9QR11_9ACAR</name>
<feature type="transmembrane region" description="Helical" evidence="1">
    <location>
        <begin position="84"/>
        <end position="107"/>
    </location>
</feature>
<feature type="transmembrane region" description="Helical" evidence="1">
    <location>
        <begin position="21"/>
        <end position="47"/>
    </location>
</feature>
<evidence type="ECO:0000313" key="2">
    <source>
        <dbReference type="EMBL" id="CAD7653456.1"/>
    </source>
</evidence>
<dbReference type="OrthoDB" id="6513435at2759"/>
<dbReference type="Proteomes" id="UP000728032">
    <property type="component" value="Unassembled WGS sequence"/>
</dbReference>
<keyword evidence="1" id="KW-0812">Transmembrane</keyword>
<keyword evidence="1" id="KW-1133">Transmembrane helix</keyword>
<accession>A0A7R9QR11</accession>
<dbReference type="EMBL" id="OC921510">
    <property type="protein sequence ID" value="CAD7653456.1"/>
    <property type="molecule type" value="Genomic_DNA"/>
</dbReference>
<dbReference type="EMBL" id="CAJPVJ010006685">
    <property type="protein sequence ID" value="CAG2170643.1"/>
    <property type="molecule type" value="Genomic_DNA"/>
</dbReference>
<reference evidence="2" key="1">
    <citation type="submission" date="2020-11" db="EMBL/GenBank/DDBJ databases">
        <authorList>
            <person name="Tran Van P."/>
        </authorList>
    </citation>
    <scope>NUCLEOTIDE SEQUENCE</scope>
</reference>
<evidence type="ECO:0000256" key="1">
    <source>
        <dbReference type="SAM" id="Phobius"/>
    </source>
</evidence>
<sequence>MWDTPNRRHYRRSYRTAPPKLIPSIIACQASVCLVFFGIFLVIAGSISRFVAGDDTPSSKEFDTPFFRQHQQEFAKGPRLVGTILLTIGSLMIVIAISGFVAAFFLYRSYERERRLAMMSQPNPHTIANPQTEGPVPTSGVDYPYPTQVGYQYGPGYQAVSQNVVYNATTEPNAPTI</sequence>
<dbReference type="AlphaFoldDB" id="A0A7R9QR11"/>
<protein>
    <submittedName>
        <fullName evidence="2">Uncharacterized protein</fullName>
    </submittedName>
</protein>
<gene>
    <name evidence="2" type="ORF">ONB1V03_LOCUS10109</name>
</gene>
<keyword evidence="1" id="KW-0472">Membrane</keyword>
<evidence type="ECO:0000313" key="3">
    <source>
        <dbReference type="Proteomes" id="UP000728032"/>
    </source>
</evidence>
<keyword evidence="3" id="KW-1185">Reference proteome</keyword>
<proteinExistence type="predicted"/>
<organism evidence="2">
    <name type="scientific">Oppiella nova</name>
    <dbReference type="NCBI Taxonomy" id="334625"/>
    <lineage>
        <taxon>Eukaryota</taxon>
        <taxon>Metazoa</taxon>
        <taxon>Ecdysozoa</taxon>
        <taxon>Arthropoda</taxon>
        <taxon>Chelicerata</taxon>
        <taxon>Arachnida</taxon>
        <taxon>Acari</taxon>
        <taxon>Acariformes</taxon>
        <taxon>Sarcoptiformes</taxon>
        <taxon>Oribatida</taxon>
        <taxon>Brachypylina</taxon>
        <taxon>Oppioidea</taxon>
        <taxon>Oppiidae</taxon>
        <taxon>Oppiella</taxon>
    </lineage>
</organism>